<feature type="transmembrane region" description="Helical" evidence="2">
    <location>
        <begin position="450"/>
        <end position="473"/>
    </location>
</feature>
<keyword evidence="2" id="KW-0472">Membrane</keyword>
<comment type="caution">
    <text evidence="3">The sequence shown here is derived from an EMBL/GenBank/DDBJ whole genome shotgun (WGS) entry which is preliminary data.</text>
</comment>
<accession>A0ABN9ULZ1</accession>
<sequence>GSAASRPAARAMSCPGGSSSGGGRPGGMELSDFQDALRRHEARVGEMLAAHRSELLLAMSRQQPRRPVAGEAAASGGAWWPEALWGGACSVSLADRGPPGPGGGAEPPGAAQAPEPQGPLEREVAGMRSDVGSLHGLLERLAQRALDQAGSEGRLRAQLEQHGASLRELALGVAGLRALLEPSGGGGGAKVSERSERPGPAAAAASRAGARPARLAAVHAVFHALCLLVALPALLLAVSAAMGTLLAVVEGWEVLDGIAYVGGNLVLIPLTDVVPTTTRGTVFDIIVSAFSFGLLGWGLAIVGLLPFCEGTHAFLHAMHSAVLGHRCPMLESFMTMCLFVVALWPLACLSVSAGVAALLALAEGRPYKRSLLWCLGILSHTPSLTSWEEHPETAEGKIIVLLLAFVGLGLTLGWMVGVCLQLPALGALVRVLRRVAVTRGESLVGKSVNFFTIVFAVVPLAVLPLSLVLGLLLKAAEGWESVTESLLYVGGNLVGIPLAAVGPTSTSGRAIDFLISSAGVGCFGFLVAAVGSLDFADTCCESLGGKAEGVRPAARFTIVFYLVVLPVTCAAVAAPLGGALSLAEGWSFLDGWLTVLSILVQAPSLATPDLEAVQSDGGRMALFLVACYALCVSIGWGAGLVVASRALDRVGSGISGAVRRLKAAVGADSGAQWTDGALTPVTGQ</sequence>
<feature type="transmembrane region" description="Helical" evidence="2">
    <location>
        <begin position="485"/>
        <end position="501"/>
    </location>
</feature>
<reference evidence="3" key="1">
    <citation type="submission" date="2023-10" db="EMBL/GenBank/DDBJ databases">
        <authorList>
            <person name="Chen Y."/>
            <person name="Shah S."/>
            <person name="Dougan E. K."/>
            <person name="Thang M."/>
            <person name="Chan C."/>
        </authorList>
    </citation>
    <scope>NUCLEOTIDE SEQUENCE [LARGE SCALE GENOMIC DNA]</scope>
</reference>
<evidence type="ECO:0000256" key="2">
    <source>
        <dbReference type="SAM" id="Phobius"/>
    </source>
</evidence>
<feature type="non-terminal residue" evidence="3">
    <location>
        <position position="1"/>
    </location>
</feature>
<feature type="transmembrane region" description="Helical" evidence="2">
    <location>
        <begin position="220"/>
        <end position="245"/>
    </location>
</feature>
<feature type="region of interest" description="Disordered" evidence="1">
    <location>
        <begin position="1"/>
        <end position="30"/>
    </location>
</feature>
<feature type="transmembrane region" description="Helical" evidence="2">
    <location>
        <begin position="333"/>
        <end position="359"/>
    </location>
</feature>
<feature type="transmembrane region" description="Helical" evidence="2">
    <location>
        <begin position="620"/>
        <end position="643"/>
    </location>
</feature>
<feature type="transmembrane region" description="Helical" evidence="2">
    <location>
        <begin position="399"/>
        <end position="429"/>
    </location>
</feature>
<feature type="transmembrane region" description="Helical" evidence="2">
    <location>
        <begin position="282"/>
        <end position="305"/>
    </location>
</feature>
<feature type="region of interest" description="Disordered" evidence="1">
    <location>
        <begin position="184"/>
        <end position="205"/>
    </location>
</feature>
<name>A0ABN9ULZ1_9DINO</name>
<feature type="compositionally biased region" description="Low complexity" evidence="1">
    <location>
        <begin position="1"/>
        <end position="17"/>
    </location>
</feature>
<feature type="transmembrane region" description="Helical" evidence="2">
    <location>
        <begin position="513"/>
        <end position="533"/>
    </location>
</feature>
<feature type="transmembrane region" description="Helical" evidence="2">
    <location>
        <begin position="257"/>
        <end position="275"/>
    </location>
</feature>
<evidence type="ECO:0000313" key="4">
    <source>
        <dbReference type="Proteomes" id="UP001189429"/>
    </source>
</evidence>
<proteinExistence type="predicted"/>
<feature type="transmembrane region" description="Helical" evidence="2">
    <location>
        <begin position="553"/>
        <end position="576"/>
    </location>
</feature>
<evidence type="ECO:0000256" key="1">
    <source>
        <dbReference type="SAM" id="MobiDB-lite"/>
    </source>
</evidence>
<keyword evidence="2" id="KW-1133">Transmembrane helix</keyword>
<feature type="compositionally biased region" description="Low complexity" evidence="1">
    <location>
        <begin position="107"/>
        <end position="118"/>
    </location>
</feature>
<keyword evidence="4" id="KW-1185">Reference proteome</keyword>
<keyword evidence="2" id="KW-0812">Transmembrane</keyword>
<gene>
    <name evidence="3" type="ORF">PCOR1329_LOCUS49347</name>
</gene>
<organism evidence="3 4">
    <name type="scientific">Prorocentrum cordatum</name>
    <dbReference type="NCBI Taxonomy" id="2364126"/>
    <lineage>
        <taxon>Eukaryota</taxon>
        <taxon>Sar</taxon>
        <taxon>Alveolata</taxon>
        <taxon>Dinophyceae</taxon>
        <taxon>Prorocentrales</taxon>
        <taxon>Prorocentraceae</taxon>
        <taxon>Prorocentrum</taxon>
    </lineage>
</organism>
<protein>
    <submittedName>
        <fullName evidence="3">Uncharacterized protein</fullName>
    </submittedName>
</protein>
<feature type="region of interest" description="Disordered" evidence="1">
    <location>
        <begin position="91"/>
        <end position="118"/>
    </location>
</feature>
<dbReference type="Proteomes" id="UP001189429">
    <property type="component" value="Unassembled WGS sequence"/>
</dbReference>
<dbReference type="EMBL" id="CAUYUJ010015969">
    <property type="protein sequence ID" value="CAK0860347.1"/>
    <property type="molecule type" value="Genomic_DNA"/>
</dbReference>
<evidence type="ECO:0000313" key="3">
    <source>
        <dbReference type="EMBL" id="CAK0860347.1"/>
    </source>
</evidence>